<name>A0A4Z0RL05_WEICO</name>
<comment type="caution">
    <text evidence="6">The sequence shown here is derived from an EMBL/GenBank/DDBJ whole genome shotgun (WGS) entry which is preliminary data.</text>
</comment>
<feature type="domain" description="Mub B2-like" evidence="4">
    <location>
        <begin position="3532"/>
        <end position="3618"/>
    </location>
</feature>
<feature type="domain" description="Mucin binding" evidence="3">
    <location>
        <begin position="1908"/>
        <end position="1985"/>
    </location>
</feature>
<keyword evidence="1" id="KW-0732">Signal</keyword>
<dbReference type="Gene3D" id="2.60.40.4300">
    <property type="match status" value="16"/>
</dbReference>
<dbReference type="EMBL" id="JAAOCP010000014">
    <property type="protein sequence ID" value="MBJ7639674.1"/>
    <property type="molecule type" value="Genomic_DNA"/>
</dbReference>
<feature type="domain" description="Mub B2-like" evidence="4">
    <location>
        <begin position="2198"/>
        <end position="2315"/>
    </location>
</feature>
<dbReference type="EMBL" id="JAAOCX010000014">
    <property type="protein sequence ID" value="MBJ7633314.1"/>
    <property type="molecule type" value="Genomic_DNA"/>
</dbReference>
<feature type="domain" description="Mub B2-like" evidence="4">
    <location>
        <begin position="1388"/>
        <end position="1504"/>
    </location>
</feature>
<feature type="domain" description="Mub B2-like" evidence="4">
    <location>
        <begin position="1585"/>
        <end position="1702"/>
    </location>
</feature>
<dbReference type="NCBIfam" id="TIGR03715">
    <property type="entry name" value="KxYKxGKxW"/>
    <property type="match status" value="1"/>
</dbReference>
<keyword evidence="2" id="KW-1133">Transmembrane helix</keyword>
<feature type="domain" description="Mub B2-like" evidence="4">
    <location>
        <begin position="2411"/>
        <end position="2524"/>
    </location>
</feature>
<feature type="domain" description="Mucin binding" evidence="3">
    <location>
        <begin position="2317"/>
        <end position="2404"/>
    </location>
</feature>
<feature type="domain" description="Mucin binding" evidence="3">
    <location>
        <begin position="725"/>
        <end position="800"/>
    </location>
</feature>
<dbReference type="Gene3D" id="3.10.20.320">
    <property type="entry name" value="Putative peptidoglycan bound protein (lpxtg motif)"/>
    <property type="match status" value="1"/>
</dbReference>
<feature type="transmembrane region" description="Helical" evidence="2">
    <location>
        <begin position="3814"/>
        <end position="3836"/>
    </location>
</feature>
<feature type="domain" description="Mub B2-like" evidence="4">
    <location>
        <begin position="3175"/>
        <end position="3272"/>
    </location>
</feature>
<evidence type="ECO:0000259" key="4">
    <source>
        <dbReference type="Pfam" id="PF17966"/>
    </source>
</evidence>
<keyword evidence="2" id="KW-0472">Membrane</keyword>
<organism evidence="6 7">
    <name type="scientific">Weissella confusa</name>
    <name type="common">Lactobacillus confusus</name>
    <dbReference type="NCBI Taxonomy" id="1583"/>
    <lineage>
        <taxon>Bacteria</taxon>
        <taxon>Bacillati</taxon>
        <taxon>Bacillota</taxon>
        <taxon>Bacilli</taxon>
        <taxon>Lactobacillales</taxon>
        <taxon>Lactobacillaceae</taxon>
        <taxon>Weissella</taxon>
    </lineage>
</organism>
<feature type="domain" description="Mucin binding" evidence="3">
    <location>
        <begin position="2526"/>
        <end position="2601"/>
    </location>
</feature>
<evidence type="ECO:0000313" key="6">
    <source>
        <dbReference type="EMBL" id="MBJ7639674.1"/>
    </source>
</evidence>
<gene>
    <name evidence="6" type="ORF">HAU20_09845</name>
    <name evidence="5" type="ORF">HAU43_09500</name>
</gene>
<feature type="domain" description="Mucin binding" evidence="3">
    <location>
        <begin position="2712"/>
        <end position="2785"/>
    </location>
</feature>
<feature type="domain" description="Mub B2-like" evidence="4">
    <location>
        <begin position="2609"/>
        <end position="2709"/>
    </location>
</feature>
<feature type="domain" description="Mucin binding" evidence="3">
    <location>
        <begin position="1506"/>
        <end position="1581"/>
    </location>
</feature>
<dbReference type="InterPro" id="IPR022263">
    <property type="entry name" value="KxYKxGKxW"/>
</dbReference>
<feature type="domain" description="Mucin binding" evidence="3">
    <location>
        <begin position="3274"/>
        <end position="3348"/>
    </location>
</feature>
<feature type="domain" description="Mub B2-like" evidence="4">
    <location>
        <begin position="2992"/>
        <end position="3088"/>
    </location>
</feature>
<dbReference type="RefSeq" id="WP_135411084.1">
    <property type="nucleotide sequence ID" value="NZ_JAAOCJ010000010.1"/>
</dbReference>
<feature type="domain" description="Mucin binding" evidence="3">
    <location>
        <begin position="3622"/>
        <end position="3691"/>
    </location>
</feature>
<feature type="domain" description="Mub B2-like" evidence="4">
    <location>
        <begin position="1190"/>
        <end position="1306"/>
    </location>
</feature>
<feature type="domain" description="Mub B2-like" evidence="4">
    <location>
        <begin position="1785"/>
        <end position="1906"/>
    </location>
</feature>
<dbReference type="Proteomes" id="UP000808038">
    <property type="component" value="Unassembled WGS sequence"/>
</dbReference>
<feature type="domain" description="Mucin binding" evidence="3">
    <location>
        <begin position="922"/>
        <end position="999"/>
    </location>
</feature>
<feature type="domain" description="Mucin binding" evidence="3">
    <location>
        <begin position="1308"/>
        <end position="1383"/>
    </location>
</feature>
<feature type="domain" description="Mucin binding" evidence="3">
    <location>
        <begin position="2909"/>
        <end position="2981"/>
    </location>
</feature>
<keyword evidence="2" id="KW-0812">Transmembrane</keyword>
<reference evidence="6" key="1">
    <citation type="submission" date="2020-02" db="EMBL/GenBank/DDBJ databases">
        <authorList>
            <person name="Fontana A."/>
            <person name="Patrone V."/>
            <person name="Morelli L."/>
        </authorList>
    </citation>
    <scope>NUCLEOTIDE SEQUENCE</scope>
    <source>
        <strain evidence="5">CCUG 30943</strain>
        <strain evidence="6">CCUG 43002</strain>
    </source>
</reference>
<sequence length="3841" mass="401815">MKRMVMPKLAVTKKFNRKKLYKAGKSWVIAGSVWLTMMGVHAITVSADTTTLTDQQIEMINQMQQATVNLASSAAGVTSTAAVDSSANSVASSVMNSTNTSSSLISVSSMSATSVASSVASTVVSASVSASVSVSSVSSISATSDSVMISVAPDSSLTDETLASLSSSAQSAGTVVTVTQVLAATPASSDASTASLAQQVNFDAQTATSYYKKISSAASGQPALSATLSQAGSVMAQMSAAQSALTGAIALANSALSASNHSAYASAYASEVALSSSVALVMNKLAVFNNNMTATQNVNNASAAASTTQSALGTAALNNFLGIFKGSGLAGLWAAGSALVAAGSVGTIATSLSNEAQMLSSAQAAVANAKDQTALSSAAVATQSVASATASMFQKVMSAASGAGAVMDSGFLQQSAAVTLFGQATTMDSALASASAVVNDLSNMASLLAPVASSATANYAAVKSALANATAQYASLQSVASAFATDSAAIMASGVTAKEIGSLMINTASESVAAGNILSQAVIDSTTGSSAGSEAIYVLHGAAHNQVATAQTSIASQVAIVNSALSQLSSLTSQYPTNSSLANDYADAKKQSAALMKISQMLASDDAVIDTEPIGNLMDTMQDVTNQVTQAGLDAKVAKADAAWGHATLQTIARPGSQQAEKVAVKSGVAVSFANTDATLATSGYSYTVMAGGKSFATLQSAEQAMVGATGVTVDFVVTYTPNEQQAVVTIFDQTTQSYLQSDIAITGKTGTTIDFQTVATVISNYVKAHYDVVTDGTQAGSSFDNNDRATQSFAVVLKHHVTLSNTSATYTNTVRYVGANSATPSAKSQELVVATTAAYDQVTGRVLSAGDATVYGSDYVAPTYAGSGAGKVDASGNITFDAVTSPVVSGYKADQTTVTGNNTIGDNKLSTTTVNYAATEQKATIILKDLTDDTEIDRVPLTGLTGQTMDLATIKAEVAEQLADQTLTLDSAANAILAGQTFDNDDATDQTWTIGFYHVTSQVDESVDFINAVSYTGAGTDTPMPTQQTATVVRHYTVDLHRDKTVPIASTYEVVDGAASVTADGTVTFAPVAVPSLAGYTTTQTQIVTTTPFAKPNVTTTVIYTANPQSAVVTLVDETTGSQLAKVTIAGRTGELVAQGENANAVDTALASYLDNGYALVSDTRQKTDSFNATGKQSYAITLVHKTVAASKTKSFTNVVSYTGADTGTPTPSSATVAVTRHYLKDAVTNQEVDPTTTASYVTSLTAPTFTGSGAGQVDATTGSITFDPIVTPIISGYTPDKAEVAKTLPWAQTTARTEVTYTPDAQSANIIFIDEMRANRQIMSVAVTGQTAGQIDITLGQQVLDSLIAKGYVVASNGMPTNDSFDDNDAVNQTYTVTLRHGVSSATSSVTAQDTILYGSAGTTQISSVVLSGVVTQTVAIDAVTKSVIATGDAESFGSAYFAPSYATDAETLTVDSATGAITFNKVDSPAVSGYVANPTTVTGHATFANPTTTDTVTYTADPQLAVVRFIDQTTGSAVLTTMNINGVTDGQIDFGTTSSLLASYENKHYVIASDGRTAGTMFDHDDHHDQTFDVVLTHQTSMKTTDQTVTETVLYRGAGQQTTDSVAGSAVITRHETIDLVTNSVISAADASVYGSDYQAPTYTTTATNATVNETTGAVTFNQQTTPAISGYTPDQTAVQLQATPTTPNAIVTVTYTPDVQHAQVTFIDRTTGKTLSDVALNGVTSQAIDFGQIAALEQNYETSGYELVATTVPTSAIYDTVADGSVISQSYVVTLKYRVSASASNLQMTATISYVVAGDGVVAPAAVVRQVTVTETKMVDQVTKKAIDSTDASAYGADYKAPTYVVKSGDASVAVTTGDATFAAVTSPKLAGYTITNSNEVVTQTATWQTPSVTTVVTYVPQPQRAEIKIIDDMADAKHDALHDFVLTGATLEKMDTTAVMATRKSLLANGYVSVSNNVPDQATFDSDSATSQVYEIHLTHGVILSSEAKIATNTVTYVGAKDVPPTVYQSVTVQRQYAIDAVTGESIVAADASSYGSAYQSDQFSLVNEADKAIATVDPNKGTIVFDVVPSPKMDGYEAKPGQVAGLATFDNLDVQEVVQYSPFEQRAVVTFEDTMKPTSAGGYAVIGTAYLKGETSAAVDFTYVTSMFTSLTAAGYEVETNQIQGSSYFDASDDAETPSQTWLITMKHRGSTVTESATATNTIHYVGTGKAIADHVDSVVVTKTHTVDMVTGSDVSEDDASAYGSDYQAPTYAVTSGDSKTMVDETGHITFAEVRTPAVNGYTRIPPQVMAHATFDQPDAETNVMYHAVQQVARVIFKDDTMGGATLTRVDLGGYTDQRIDFADAQDVLGQYLAAGYQLVAEPKDPYLIDSKQTFTAVVDETNPQEKEPQIFFVHLEHEVVPQTHDGNVSMTVSYTGAGAKTPATQTDSGVVTVTESVDAVTSKVIASADAPAYGSDYKAPEFVAKTANVTVDDAGNVTFKSVQTPTVTGYTADETAVTPVATATHPTFTTTVHYTANAQQAVVIFEDADADNKVVAQTSMAGVTDGAIDFTTAAQVKDSLLAAGYDIVTDGEPTSASYDDVDETNQSYVVTLRHRLSQVVASEAVANTVHFVSGGVQTPSDVVQTVTVNRLTTTDAVTGQAKISYSLADNQAQATVDETTGVVTFAPIETPTVAGYTPDVLTTTGHATYAVPVASETVTYAPAKQTATVTLVDETTGQTMATLHLVGQTDAPIDFATASQAVTNYEGKHYLLTTSNLATTNYDRDTDADQSFELTFKHAVSSAASDATLTTTTHYRTKGGIVVHSDLVQTAVVTRHYDVDLVTGAEIATADSAKYGSDYQEPTWTAVGATYDEAQQLATFPEITDVPTKVGYTPDKTHFVGHATLSVPNTDRTVWYTPNPATATATIVDDVTGQTLATVQLDGYVDDPVDTTAVTTAQNNWIEHGYAFVKSDVPAKNTTNFGVTTPSYIVHLTHGTHEETTDVPMHTTIHYVGAPTSLADATQTVTVKRTVTMDDVTGAETTTPNYASADATVVVDAKTGAVSYQTVTSPEVAGYTPDQATVTATTTVDMPTTTTTVRYAPAAQVADVTITDETTGETIGQYDLHGVTDAKVDFTSVREVVKNLVDSGYEPVQDVPTGATYDRDVNTVQHFVVTLRHGQTTEKDHVPTKHTVYFRGAGDQTPKSMTQTVVVATTKTKDAVTGKQIGQTQYTVADDQPGTVSDEGVVSFDQIDAPIVAGYTADQKVVTADAPVGQTAQDTVTYTADTQRAIVRFVDDTTDVTLTDLTVTGKTGADIEMTIASDALSQYETAGYEFVSQDVPAHATFDAQTNSDQQFTVHLRHNTKSATQQLTEAQTVIYVGAGDDTPKRVEVSVPVTRTVTVDAVTGQELAGTQTYTTETTGVTVDAKTGDLTFASVTSPTVAGYHVDKVAVVGHATPTMDGVTFVTYARDMQRVHVVYVDDDQGGRVVMTGDDLTGLSGDAVTYTPAYVPNYVMTYVDQSSAATFDKTTQVDQTITVHLAHDKAPVDNYVTRQIHYWTTNHVAAPAIQTQTVVLHGLMDLVTGQIKWTTQAMPAVTTPDKPGYQADVNVVPAVDLDKPTPDWVVNVTYTPASRQTHVMFVDQTTGRELSNVTISGIADGDVDFSRVQSMTDSYLTAGYELVRDTTPIKATFATDMPTYQVVLTHRHEQVIKQVTRHVHYETATGVPAPEMVTQTVTMIGVRDMVTGEIVWQPVSVAGVVSPFVPDATADQLVVPGDVLTSPEMTDVVVRYATKNEPTQSVVMAKAVEADDIKSQRVMLPETGASRNFVVAMAGLLLLSVSAGLALSWFYSEDKH</sequence>
<dbReference type="Pfam" id="PF17966">
    <property type="entry name" value="Muc_B2"/>
    <property type="match status" value="14"/>
</dbReference>
<keyword evidence="7" id="KW-1185">Reference proteome</keyword>
<feature type="domain" description="Mucin binding" evidence="3">
    <location>
        <begin position="1704"/>
        <end position="1780"/>
    </location>
</feature>
<protein>
    <submittedName>
        <fullName evidence="6">KxYKxGKxW signal peptide domain-containing protein</fullName>
    </submittedName>
</protein>
<reference evidence="6 7" key="2">
    <citation type="journal article" date="2021" name="Int. J. Food Microbiol.">
        <title>Safety demonstration of a microbial species for use in the food chain: Weissella confusa.</title>
        <authorList>
            <person name="Bourdichon F."/>
            <person name="Patrone V."/>
            <person name="Fontana A."/>
            <person name="Milani G."/>
            <person name="Morelli L."/>
        </authorList>
    </citation>
    <scope>NUCLEOTIDE SEQUENCE [LARGE SCALE GENOMIC DNA]</scope>
    <source>
        <strain evidence="5">CCUG 30943</strain>
        <strain evidence="6 7">CCUG 43002</strain>
    </source>
</reference>
<evidence type="ECO:0000256" key="1">
    <source>
        <dbReference type="ARBA" id="ARBA00022729"/>
    </source>
</evidence>
<feature type="domain" description="Mub B2-like" evidence="4">
    <location>
        <begin position="3352"/>
        <end position="3454"/>
    </location>
</feature>
<evidence type="ECO:0000256" key="2">
    <source>
        <dbReference type="SAM" id="Phobius"/>
    </source>
</evidence>
<proteinExistence type="predicted"/>
<evidence type="ECO:0000313" key="5">
    <source>
        <dbReference type="EMBL" id="MBJ7633314.1"/>
    </source>
</evidence>
<dbReference type="Pfam" id="PF17965">
    <property type="entry name" value="MucBP_2"/>
    <property type="match status" value="15"/>
</dbReference>
<feature type="domain" description="Mub B2-like" evidence="4">
    <location>
        <begin position="805"/>
        <end position="920"/>
    </location>
</feature>
<evidence type="ECO:0000259" key="3">
    <source>
        <dbReference type="Pfam" id="PF17965"/>
    </source>
</evidence>
<dbReference type="Gene3D" id="3.10.20.470">
    <property type="match status" value="15"/>
</dbReference>
<dbReference type="Pfam" id="PF19258">
    <property type="entry name" value="KxYKxGKxW_sig"/>
    <property type="match status" value="1"/>
</dbReference>
<feature type="domain" description="Mub B2-like" evidence="4">
    <location>
        <begin position="3696"/>
        <end position="3778"/>
    </location>
</feature>
<dbReference type="Proteomes" id="UP000728106">
    <property type="component" value="Unassembled WGS sequence"/>
</dbReference>
<feature type="domain" description="Mucin binding" evidence="3">
    <location>
        <begin position="1110"/>
        <end position="1186"/>
    </location>
</feature>
<feature type="domain" description="Mucin binding" evidence="3">
    <location>
        <begin position="3459"/>
        <end position="3528"/>
    </location>
</feature>
<accession>A0A4Z0RL05</accession>
<feature type="domain" description="Mub B2-like" evidence="4">
    <location>
        <begin position="1991"/>
        <end position="2108"/>
    </location>
</feature>
<feature type="domain" description="Mucin binding" evidence="3">
    <location>
        <begin position="3091"/>
        <end position="3164"/>
    </location>
</feature>
<dbReference type="InterPro" id="IPR041558">
    <property type="entry name" value="MucBP_2"/>
</dbReference>
<dbReference type="InterPro" id="IPR041495">
    <property type="entry name" value="Mub_B2"/>
</dbReference>
<evidence type="ECO:0000313" key="7">
    <source>
        <dbReference type="Proteomes" id="UP000728106"/>
    </source>
</evidence>